<evidence type="ECO:0008006" key="5">
    <source>
        <dbReference type="Google" id="ProtNLM"/>
    </source>
</evidence>
<protein>
    <recommendedName>
        <fullName evidence="5">Lipoprotein</fullName>
    </recommendedName>
</protein>
<evidence type="ECO:0000256" key="1">
    <source>
        <dbReference type="SAM" id="MobiDB-lite"/>
    </source>
</evidence>
<dbReference type="EMBL" id="BOOA01000081">
    <property type="protein sequence ID" value="GIH28448.1"/>
    <property type="molecule type" value="Genomic_DNA"/>
</dbReference>
<reference evidence="3" key="1">
    <citation type="submission" date="2021-01" db="EMBL/GenBank/DDBJ databases">
        <title>Whole genome shotgun sequence of Acrocarpospora phusangensis NBRC 108782.</title>
        <authorList>
            <person name="Komaki H."/>
            <person name="Tamura T."/>
        </authorList>
    </citation>
    <scope>NUCLEOTIDE SEQUENCE</scope>
    <source>
        <strain evidence="3">NBRC 108782</strain>
    </source>
</reference>
<dbReference type="AlphaFoldDB" id="A0A919QGM7"/>
<organism evidence="3 4">
    <name type="scientific">Acrocarpospora phusangensis</name>
    <dbReference type="NCBI Taxonomy" id="1070424"/>
    <lineage>
        <taxon>Bacteria</taxon>
        <taxon>Bacillati</taxon>
        <taxon>Actinomycetota</taxon>
        <taxon>Actinomycetes</taxon>
        <taxon>Streptosporangiales</taxon>
        <taxon>Streptosporangiaceae</taxon>
        <taxon>Acrocarpospora</taxon>
    </lineage>
</organism>
<evidence type="ECO:0000313" key="3">
    <source>
        <dbReference type="EMBL" id="GIH28448.1"/>
    </source>
</evidence>
<sequence length="160" mass="16477">MTFRQVAPAAVIAVIAGLLTACTPAPAAAPLTTPAPDRPGATSSPAPPEAGIASEPPPPEEIRTPGIDAGTTSLLTAGPAKGSRIIGEIQGGEGTLWVMFDCRGAGTAEITLEPLATMPITCLDSLITPSMNQLDLKTKRRLTVRVQAPGSVEWAMRITR</sequence>
<dbReference type="Proteomes" id="UP000640052">
    <property type="component" value="Unassembled WGS sequence"/>
</dbReference>
<feature type="region of interest" description="Disordered" evidence="1">
    <location>
        <begin position="30"/>
        <end position="76"/>
    </location>
</feature>
<feature type="signal peptide" evidence="2">
    <location>
        <begin position="1"/>
        <end position="27"/>
    </location>
</feature>
<name>A0A919QGM7_9ACTN</name>
<dbReference type="PROSITE" id="PS51257">
    <property type="entry name" value="PROKAR_LIPOPROTEIN"/>
    <property type="match status" value="1"/>
</dbReference>
<comment type="caution">
    <text evidence="3">The sequence shown here is derived from an EMBL/GenBank/DDBJ whole genome shotgun (WGS) entry which is preliminary data.</text>
</comment>
<accession>A0A919QGM7</accession>
<evidence type="ECO:0000256" key="2">
    <source>
        <dbReference type="SAM" id="SignalP"/>
    </source>
</evidence>
<keyword evidence="4" id="KW-1185">Reference proteome</keyword>
<keyword evidence="2" id="KW-0732">Signal</keyword>
<feature type="chain" id="PRO_5037869879" description="Lipoprotein" evidence="2">
    <location>
        <begin position="28"/>
        <end position="160"/>
    </location>
</feature>
<dbReference type="RefSeq" id="WP_204045060.1">
    <property type="nucleotide sequence ID" value="NZ_BOOA01000081.1"/>
</dbReference>
<proteinExistence type="predicted"/>
<evidence type="ECO:0000313" key="4">
    <source>
        <dbReference type="Proteomes" id="UP000640052"/>
    </source>
</evidence>
<gene>
    <name evidence="3" type="ORF">Aph01nite_67580</name>
</gene>